<keyword evidence="3" id="KW-1185">Reference proteome</keyword>
<name>A0A916WFY9_9MICO</name>
<evidence type="ECO:0000313" key="2">
    <source>
        <dbReference type="EMBL" id="GGA95606.1"/>
    </source>
</evidence>
<protein>
    <submittedName>
        <fullName evidence="2">Uncharacterized protein</fullName>
    </submittedName>
</protein>
<feature type="compositionally biased region" description="Polar residues" evidence="1">
    <location>
        <begin position="15"/>
        <end position="27"/>
    </location>
</feature>
<dbReference type="Proteomes" id="UP000606922">
    <property type="component" value="Unassembled WGS sequence"/>
</dbReference>
<dbReference type="AlphaFoldDB" id="A0A916WFY9"/>
<evidence type="ECO:0000313" key="3">
    <source>
        <dbReference type="Proteomes" id="UP000606922"/>
    </source>
</evidence>
<proteinExistence type="predicted"/>
<gene>
    <name evidence="2" type="ORF">GCM10010979_07540</name>
</gene>
<feature type="region of interest" description="Disordered" evidence="1">
    <location>
        <begin position="123"/>
        <end position="167"/>
    </location>
</feature>
<reference evidence="2" key="2">
    <citation type="submission" date="2020-09" db="EMBL/GenBank/DDBJ databases">
        <authorList>
            <person name="Sun Q."/>
            <person name="Zhou Y."/>
        </authorList>
    </citation>
    <scope>NUCLEOTIDE SEQUENCE</scope>
    <source>
        <strain evidence="2">CGMCC 1.12813</strain>
    </source>
</reference>
<dbReference type="Pfam" id="PF19460">
    <property type="entry name" value="DUF5997"/>
    <property type="match status" value="1"/>
</dbReference>
<accession>A0A916WFY9</accession>
<evidence type="ECO:0000256" key="1">
    <source>
        <dbReference type="SAM" id="MobiDB-lite"/>
    </source>
</evidence>
<dbReference type="InterPro" id="IPR046039">
    <property type="entry name" value="DUF5997"/>
</dbReference>
<organism evidence="2 3">
    <name type="scientific">Conyzicola nivalis</name>
    <dbReference type="NCBI Taxonomy" id="1477021"/>
    <lineage>
        <taxon>Bacteria</taxon>
        <taxon>Bacillati</taxon>
        <taxon>Actinomycetota</taxon>
        <taxon>Actinomycetes</taxon>
        <taxon>Micrococcales</taxon>
        <taxon>Microbacteriaceae</taxon>
        <taxon>Conyzicola</taxon>
    </lineage>
</organism>
<feature type="region of interest" description="Disordered" evidence="1">
    <location>
        <begin position="1"/>
        <end position="27"/>
    </location>
</feature>
<comment type="caution">
    <text evidence="2">The sequence shown here is derived from an EMBL/GenBank/DDBJ whole genome shotgun (WGS) entry which is preliminary data.</text>
</comment>
<dbReference type="EMBL" id="BMGB01000001">
    <property type="protein sequence ID" value="GGA95606.1"/>
    <property type="molecule type" value="Genomic_DNA"/>
</dbReference>
<feature type="compositionally biased region" description="Basic and acidic residues" evidence="1">
    <location>
        <begin position="123"/>
        <end position="153"/>
    </location>
</feature>
<reference evidence="2" key="1">
    <citation type="journal article" date="2014" name="Int. J. Syst. Evol. Microbiol.">
        <title>Complete genome sequence of Corynebacterium casei LMG S-19264T (=DSM 44701T), isolated from a smear-ripened cheese.</title>
        <authorList>
            <consortium name="US DOE Joint Genome Institute (JGI-PGF)"/>
            <person name="Walter F."/>
            <person name="Albersmeier A."/>
            <person name="Kalinowski J."/>
            <person name="Ruckert C."/>
        </authorList>
    </citation>
    <scope>NUCLEOTIDE SEQUENCE</scope>
    <source>
        <strain evidence="2">CGMCC 1.12813</strain>
    </source>
</reference>
<sequence>MGKCRSSGYALGMSTERSPQSMKPSTAAQKLGIYLPAAPEDFQKNDVTRTELNELLANPPEWLVQLRLHGPHPRPIVAGKLGVSNAGLARGGVDEALTTEQIQELLAAPPRWLVTERRTQADVREENARLKQRDKERAEWSAKQERIAEREASDAANRAARAEREGK</sequence>